<feature type="compositionally biased region" description="Basic and acidic residues" evidence="1">
    <location>
        <begin position="451"/>
        <end position="461"/>
    </location>
</feature>
<dbReference type="AlphaFoldDB" id="A0A1G7GPP4"/>
<evidence type="ECO:0000259" key="2">
    <source>
        <dbReference type="Pfam" id="PF06791"/>
    </source>
</evidence>
<gene>
    <name evidence="4" type="ORF">SAMN04488567_2871</name>
</gene>
<evidence type="ECO:0000313" key="5">
    <source>
        <dbReference type="Proteomes" id="UP000198922"/>
    </source>
</evidence>
<dbReference type="OrthoDB" id="7311517at2"/>
<dbReference type="EMBL" id="FNAT01000005">
    <property type="protein sequence ID" value="SDE90076.1"/>
    <property type="molecule type" value="Genomic_DNA"/>
</dbReference>
<dbReference type="Pfam" id="PF06791">
    <property type="entry name" value="TMP_2"/>
    <property type="match status" value="1"/>
</dbReference>
<dbReference type="RefSeq" id="WP_090113126.1">
    <property type="nucleotide sequence ID" value="NZ_FNAT01000005.1"/>
</dbReference>
<reference evidence="5" key="1">
    <citation type="submission" date="2016-10" db="EMBL/GenBank/DDBJ databases">
        <authorList>
            <person name="Varghese N."/>
            <person name="Submissions S."/>
        </authorList>
    </citation>
    <scope>NUCLEOTIDE SEQUENCE [LARGE SCALE GENOMIC DNA]</scope>
    <source>
        <strain evidence="5">DSM 21424</strain>
    </source>
</reference>
<feature type="domain" description="Bacteriophage tail tape measure C-terminal" evidence="3">
    <location>
        <begin position="494"/>
        <end position="558"/>
    </location>
</feature>
<dbReference type="InterPro" id="IPR009628">
    <property type="entry name" value="Phage_tape_measure_N"/>
</dbReference>
<organism evidence="4 5">
    <name type="scientific">Limimaricola pyoseonensis</name>
    <dbReference type="NCBI Taxonomy" id="521013"/>
    <lineage>
        <taxon>Bacteria</taxon>
        <taxon>Pseudomonadati</taxon>
        <taxon>Pseudomonadota</taxon>
        <taxon>Alphaproteobacteria</taxon>
        <taxon>Rhodobacterales</taxon>
        <taxon>Paracoccaceae</taxon>
        <taxon>Limimaricola</taxon>
    </lineage>
</organism>
<proteinExistence type="predicted"/>
<sequence length="690" mass="71826">MTERRVSVRLAATGGQQLKAELVEIGQAGSRALDMIGPAANAASSGLDGVGQSSTAALQQMDALAARATRVASIMRATGVHDGSIMDRVNAATGVNAVVARDRSDIDAYGRALDDVRAKYNPLYAEIQRYRDALGGIRQAHAIGAISADEMAQAISRERQVSLASIAALKGRSGAIDQVSRASRGASLRLTQLGYQFNDVGVSIAGGMNPFVVLAQQGTQIAQIYGDGQGGVRQALRDTGSMVAGVVGRFPLLTAAIAGGTLAIAGMTAAINDGSGVAVTFGDTALATFQVVRDGLWDMVKPAWEAVVPWVEWAMDGTVNAVLFGGNLIINAFRVALASVKAAWEVLPSALGSIAISSVNAIIDALNWLIEKSIEKIRPIVDMANNVREMIGLENQPIITVGAPIEKMENPYQGAGADRGQELWGEIQGIMASDPLGTFFDAVGARARDNARRRLEDEREGSGSGGRAGKSRAAKELKEVEELDKGWGAVLGKLDEYWTGAQNIGPAVGDVLINAFKGAEAAFGEFVQTGKFGFRDLVDSMLIDLAKLSFRQNILAPAAKGISGFLGSALGNGLDILFPTNPSGTGTLGLPSFDGGGYTGSGPRSGGVDGLGGFHAILHPNELVTDLSRGQGRGDRAAPVIQISLNGAAGNAEIRDMIAAGVQEGLRTYDRAQLPQSIGRVSGRPRVNAG</sequence>
<accession>A0A1G7GPP4</accession>
<name>A0A1G7GPP4_9RHOB</name>
<feature type="domain" description="Bacteriophage tail tape measure N-terminal" evidence="2">
    <location>
        <begin position="178"/>
        <end position="268"/>
    </location>
</feature>
<dbReference type="InterPro" id="IPR006431">
    <property type="entry name" value="Phage_tape_meas_C"/>
</dbReference>
<evidence type="ECO:0000313" key="4">
    <source>
        <dbReference type="EMBL" id="SDE90076.1"/>
    </source>
</evidence>
<dbReference type="Pfam" id="PF09718">
    <property type="entry name" value="Tape_meas_lam_C"/>
    <property type="match status" value="1"/>
</dbReference>
<dbReference type="Proteomes" id="UP000198922">
    <property type="component" value="Unassembled WGS sequence"/>
</dbReference>
<evidence type="ECO:0000256" key="1">
    <source>
        <dbReference type="SAM" id="MobiDB-lite"/>
    </source>
</evidence>
<feature type="region of interest" description="Disordered" evidence="1">
    <location>
        <begin position="451"/>
        <end position="476"/>
    </location>
</feature>
<protein>
    <submittedName>
        <fullName evidence="4">Phage tail tape measure protein, lambda family</fullName>
    </submittedName>
</protein>
<dbReference type="STRING" id="521013.SAMN04488567_2871"/>
<keyword evidence="5" id="KW-1185">Reference proteome</keyword>
<evidence type="ECO:0000259" key="3">
    <source>
        <dbReference type="Pfam" id="PF09718"/>
    </source>
</evidence>